<dbReference type="GeneID" id="12450118"/>
<sequence length="178" mass="20490">MSDEEKIKLKEIFPCEVGKKKVDVFLKKVFGYGVDKILNDCFIFYCNERKKRKDIFCMSKELENLYARLKENGILPYSIGLFLGSIMNNRYKPSLQLGSEISLKAKKLEKGIIYVKNAKISFGKTISLNEIALIKRNESGIYLVLLQDETFLGWGILKRKILVPLADIGLYLRGFEFS</sequence>
<evidence type="ECO:0000313" key="3">
    <source>
        <dbReference type="EMBL" id="PMB75654.1"/>
    </source>
</evidence>
<name>A0A2J6N5F1_9CREN</name>
<reference evidence="2" key="3">
    <citation type="submission" date="2020-10" db="EMBL/GenBank/DDBJ databases">
        <title>Fervidococcus fontis strain 3639Fd - the first crenarchaeon capable of growth on lipids.</title>
        <authorList>
            <person name="Kochetkova T.V."/>
            <person name="Elcheninov A.G."/>
            <person name="Toschakov S.V."/>
            <person name="Kublanov I.V."/>
        </authorList>
    </citation>
    <scope>NUCLEOTIDE SEQUENCE</scope>
    <source>
        <strain evidence="2">3639Fd</strain>
    </source>
</reference>
<dbReference type="EMBL" id="PNIM01000009">
    <property type="protein sequence ID" value="PMB75654.1"/>
    <property type="molecule type" value="Genomic_DNA"/>
</dbReference>
<gene>
    <name evidence="3" type="ORF">C0188_02350</name>
    <name evidence="1" type="ORF">ENO39_02895</name>
    <name evidence="2" type="ORF">IOK49_05015</name>
</gene>
<dbReference type="Proteomes" id="UP000237153">
    <property type="component" value="Unassembled WGS sequence"/>
</dbReference>
<dbReference type="Proteomes" id="UP000652307">
    <property type="component" value="Unassembled WGS sequence"/>
</dbReference>
<protein>
    <submittedName>
        <fullName evidence="3">Uncharacterized protein</fullName>
    </submittedName>
</protein>
<dbReference type="Proteomes" id="UP000886076">
    <property type="component" value="Unassembled WGS sequence"/>
</dbReference>
<dbReference type="RefSeq" id="WP_014558163.1">
    <property type="nucleotide sequence ID" value="NZ_DSFH01000043.1"/>
</dbReference>
<reference evidence="1" key="2">
    <citation type="journal article" date="2020" name="mSystems">
        <title>Genome- and Community-Level Interaction Insights into Carbon Utilization and Element Cycling Functions of Hydrothermarchaeota in Hydrothermal Sediment.</title>
        <authorList>
            <person name="Zhou Z."/>
            <person name="Liu Y."/>
            <person name="Xu W."/>
            <person name="Pan J."/>
            <person name="Luo Z.H."/>
            <person name="Li M."/>
        </authorList>
    </citation>
    <scope>NUCLEOTIDE SEQUENCE [LARGE SCALE GENOMIC DNA]</scope>
    <source>
        <strain evidence="1">SpSt-1261</strain>
    </source>
</reference>
<comment type="caution">
    <text evidence="3">The sequence shown here is derived from an EMBL/GenBank/DDBJ whole genome shotgun (WGS) entry which is preliminary data.</text>
</comment>
<organism evidence="3 4">
    <name type="scientific">Fervidicoccus fontis</name>
    <dbReference type="NCBI Taxonomy" id="683846"/>
    <lineage>
        <taxon>Archaea</taxon>
        <taxon>Thermoproteota</taxon>
        <taxon>Thermoprotei</taxon>
        <taxon>Fervidicoccales</taxon>
        <taxon>Fervidicoccaceae</taxon>
        <taxon>Fervidicoccus</taxon>
    </lineage>
</organism>
<reference evidence="3 4" key="1">
    <citation type="submission" date="2018-01" db="EMBL/GenBank/DDBJ databases">
        <title>Metagenomic assembled genomes from two thermal pools in the Uzon Caldera, Kamchatka, Russia.</title>
        <authorList>
            <person name="Wilkins L."/>
            <person name="Ettinger C."/>
        </authorList>
    </citation>
    <scope>NUCLEOTIDE SEQUENCE [LARGE SCALE GENOMIC DNA]</scope>
    <source>
        <strain evidence="3">ZAV-06</strain>
    </source>
</reference>
<accession>A0A2J6N5F1</accession>
<proteinExistence type="predicted"/>
<dbReference type="AlphaFoldDB" id="A0A2J6N5F1"/>
<dbReference type="EMBL" id="DSFH01000043">
    <property type="protein sequence ID" value="HEW63989.1"/>
    <property type="molecule type" value="Genomic_DNA"/>
</dbReference>
<dbReference type="EMBL" id="JADEZV010000003">
    <property type="protein sequence ID" value="MBE9391432.1"/>
    <property type="molecule type" value="Genomic_DNA"/>
</dbReference>
<evidence type="ECO:0000313" key="4">
    <source>
        <dbReference type="Proteomes" id="UP000237153"/>
    </source>
</evidence>
<evidence type="ECO:0000313" key="1">
    <source>
        <dbReference type="EMBL" id="HEW63989.1"/>
    </source>
</evidence>
<evidence type="ECO:0000313" key="2">
    <source>
        <dbReference type="EMBL" id="MBE9391432.1"/>
    </source>
</evidence>